<dbReference type="PIRSF" id="PIRSF020217">
    <property type="entry name" value="UCP020217"/>
    <property type="match status" value="1"/>
</dbReference>
<keyword evidence="2" id="KW-0808">Transferase</keyword>
<dbReference type="Pfam" id="PF18765">
    <property type="entry name" value="Polbeta"/>
    <property type="match status" value="1"/>
</dbReference>
<feature type="domain" description="Polymerase beta nucleotidyltransferase" evidence="1">
    <location>
        <begin position="39"/>
        <end position="107"/>
    </location>
</feature>
<sequence>MSFNTSYLDKALTEKRLRLEQKRQTLLNQTLQWLDEFGANYGIKKAYIFGSVTRPYKFHAQSDIDIAVEQINAEDFCSVIGFISEALARNVDVVPLNQCHFAHQIREKELYG</sequence>
<dbReference type="InterPro" id="IPR024700">
    <property type="entry name" value="UCP020217"/>
</dbReference>
<name>K9TEZ8_9CYAN</name>
<organism evidence="2 3">
    <name type="scientific">Oscillatoria acuminata PCC 6304</name>
    <dbReference type="NCBI Taxonomy" id="56110"/>
    <lineage>
        <taxon>Bacteria</taxon>
        <taxon>Bacillati</taxon>
        <taxon>Cyanobacteriota</taxon>
        <taxon>Cyanophyceae</taxon>
        <taxon>Oscillatoriophycideae</taxon>
        <taxon>Oscillatoriales</taxon>
        <taxon>Oscillatoriaceae</taxon>
        <taxon>Oscillatoria</taxon>
    </lineage>
</organism>
<proteinExistence type="predicted"/>
<dbReference type="Proteomes" id="UP000010367">
    <property type="component" value="Chromosome"/>
</dbReference>
<dbReference type="EMBL" id="CP003607">
    <property type="protein sequence ID" value="AFY81437.1"/>
    <property type="molecule type" value="Genomic_DNA"/>
</dbReference>
<dbReference type="eggNOG" id="COG1669">
    <property type="taxonomic scope" value="Bacteria"/>
</dbReference>
<dbReference type="InParanoid" id="K9TEZ8"/>
<dbReference type="InterPro" id="IPR043519">
    <property type="entry name" value="NT_sf"/>
</dbReference>
<protein>
    <submittedName>
        <fullName evidence="2">Putative nucleotidyltransferase</fullName>
    </submittedName>
</protein>
<evidence type="ECO:0000313" key="2">
    <source>
        <dbReference type="EMBL" id="AFY81437.1"/>
    </source>
</evidence>
<evidence type="ECO:0000313" key="3">
    <source>
        <dbReference type="Proteomes" id="UP000010367"/>
    </source>
</evidence>
<dbReference type="SUPFAM" id="SSF81301">
    <property type="entry name" value="Nucleotidyltransferase"/>
    <property type="match status" value="1"/>
</dbReference>
<dbReference type="CDD" id="cd05403">
    <property type="entry name" value="NT_KNTase_like"/>
    <property type="match status" value="1"/>
</dbReference>
<dbReference type="RefSeq" id="WP_015148081.1">
    <property type="nucleotide sequence ID" value="NC_019693.1"/>
</dbReference>
<gene>
    <name evidence="2" type="ORF">Oscil6304_1756</name>
</gene>
<accession>K9TEZ8</accession>
<dbReference type="STRING" id="56110.Oscil6304_1756"/>
<dbReference type="AlphaFoldDB" id="K9TEZ8"/>
<dbReference type="HOGENOM" id="CLU_2095656_0_0_3"/>
<dbReference type="OrthoDB" id="531703at2"/>
<keyword evidence="3" id="KW-1185">Reference proteome</keyword>
<reference evidence="2 3" key="1">
    <citation type="submission" date="2012-06" db="EMBL/GenBank/DDBJ databases">
        <title>Finished chromosome of genome of Oscillatoria acuminata PCC 6304.</title>
        <authorList>
            <consortium name="US DOE Joint Genome Institute"/>
            <person name="Gugger M."/>
            <person name="Coursin T."/>
            <person name="Rippka R."/>
            <person name="Tandeau De Marsac N."/>
            <person name="Huntemann M."/>
            <person name="Wei C.-L."/>
            <person name="Han J."/>
            <person name="Detter J.C."/>
            <person name="Han C."/>
            <person name="Tapia R."/>
            <person name="Davenport K."/>
            <person name="Daligault H."/>
            <person name="Erkkila T."/>
            <person name="Gu W."/>
            <person name="Munk A.C.C."/>
            <person name="Teshima H."/>
            <person name="Xu Y."/>
            <person name="Chain P."/>
            <person name="Chen A."/>
            <person name="Krypides N."/>
            <person name="Mavromatis K."/>
            <person name="Markowitz V."/>
            <person name="Szeto E."/>
            <person name="Ivanova N."/>
            <person name="Mikhailova N."/>
            <person name="Ovchinnikova G."/>
            <person name="Pagani I."/>
            <person name="Pati A."/>
            <person name="Goodwin L."/>
            <person name="Peters L."/>
            <person name="Pitluck S."/>
            <person name="Woyke T."/>
            <person name="Kerfeld C."/>
        </authorList>
    </citation>
    <scope>NUCLEOTIDE SEQUENCE [LARGE SCALE GENOMIC DNA]</scope>
    <source>
        <strain evidence="2 3">PCC 6304</strain>
    </source>
</reference>
<dbReference type="GO" id="GO:0016740">
    <property type="term" value="F:transferase activity"/>
    <property type="evidence" value="ECO:0007669"/>
    <property type="project" value="UniProtKB-KW"/>
</dbReference>
<dbReference type="KEGG" id="oac:Oscil6304_1756"/>
<dbReference type="InterPro" id="IPR041633">
    <property type="entry name" value="Polbeta"/>
</dbReference>
<evidence type="ECO:0000259" key="1">
    <source>
        <dbReference type="Pfam" id="PF18765"/>
    </source>
</evidence>
<dbReference type="Gene3D" id="3.30.460.10">
    <property type="entry name" value="Beta Polymerase, domain 2"/>
    <property type="match status" value="1"/>
</dbReference>